<protein>
    <submittedName>
        <fullName evidence="2">Uncharacterized protein</fullName>
    </submittedName>
</protein>
<keyword evidence="1" id="KW-1133">Transmembrane helix</keyword>
<dbReference type="Proteomes" id="UP000800200">
    <property type="component" value="Unassembled WGS sequence"/>
</dbReference>
<keyword evidence="1" id="KW-0812">Transmembrane</keyword>
<organism evidence="2 3">
    <name type="scientific">Zopfia rhizophila CBS 207.26</name>
    <dbReference type="NCBI Taxonomy" id="1314779"/>
    <lineage>
        <taxon>Eukaryota</taxon>
        <taxon>Fungi</taxon>
        <taxon>Dikarya</taxon>
        <taxon>Ascomycota</taxon>
        <taxon>Pezizomycotina</taxon>
        <taxon>Dothideomycetes</taxon>
        <taxon>Dothideomycetes incertae sedis</taxon>
        <taxon>Zopfiaceae</taxon>
        <taxon>Zopfia</taxon>
    </lineage>
</organism>
<dbReference type="EMBL" id="ML994623">
    <property type="protein sequence ID" value="KAF2188711.1"/>
    <property type="molecule type" value="Genomic_DNA"/>
</dbReference>
<keyword evidence="1" id="KW-0472">Membrane</keyword>
<name>A0A6A6EA08_9PEZI</name>
<evidence type="ECO:0000313" key="3">
    <source>
        <dbReference type="Proteomes" id="UP000800200"/>
    </source>
</evidence>
<evidence type="ECO:0000313" key="2">
    <source>
        <dbReference type="EMBL" id="KAF2188711.1"/>
    </source>
</evidence>
<dbReference type="AlphaFoldDB" id="A0A6A6EA08"/>
<reference evidence="2" key="1">
    <citation type="journal article" date="2020" name="Stud. Mycol.">
        <title>101 Dothideomycetes genomes: a test case for predicting lifestyles and emergence of pathogens.</title>
        <authorList>
            <person name="Haridas S."/>
            <person name="Albert R."/>
            <person name="Binder M."/>
            <person name="Bloem J."/>
            <person name="Labutti K."/>
            <person name="Salamov A."/>
            <person name="Andreopoulos B."/>
            <person name="Baker S."/>
            <person name="Barry K."/>
            <person name="Bills G."/>
            <person name="Bluhm B."/>
            <person name="Cannon C."/>
            <person name="Castanera R."/>
            <person name="Culley D."/>
            <person name="Daum C."/>
            <person name="Ezra D."/>
            <person name="Gonzalez J."/>
            <person name="Henrissat B."/>
            <person name="Kuo A."/>
            <person name="Liang C."/>
            <person name="Lipzen A."/>
            <person name="Lutzoni F."/>
            <person name="Magnuson J."/>
            <person name="Mondo S."/>
            <person name="Nolan M."/>
            <person name="Ohm R."/>
            <person name="Pangilinan J."/>
            <person name="Park H.-J."/>
            <person name="Ramirez L."/>
            <person name="Alfaro M."/>
            <person name="Sun H."/>
            <person name="Tritt A."/>
            <person name="Yoshinaga Y."/>
            <person name="Zwiers L.-H."/>
            <person name="Turgeon B."/>
            <person name="Goodwin S."/>
            <person name="Spatafora J."/>
            <person name="Crous P."/>
            <person name="Grigoriev I."/>
        </authorList>
    </citation>
    <scope>NUCLEOTIDE SEQUENCE</scope>
    <source>
        <strain evidence="2">CBS 207.26</strain>
    </source>
</reference>
<accession>A0A6A6EA08</accession>
<sequence length="112" mass="12456">MMGGRLAVHQTVSRARESRRGSLLSFGVGFAEISGFVAFHCELPGRRKLFGNSVEVRQHSIAHLPGICAGFSGSGNDDELSWEFTAFELMEVPLFFAVLTRAPHRCRTFVWI</sequence>
<keyword evidence="3" id="KW-1185">Reference proteome</keyword>
<proteinExistence type="predicted"/>
<evidence type="ECO:0000256" key="1">
    <source>
        <dbReference type="SAM" id="Phobius"/>
    </source>
</evidence>
<feature type="transmembrane region" description="Helical" evidence="1">
    <location>
        <begin position="21"/>
        <end position="39"/>
    </location>
</feature>
<gene>
    <name evidence="2" type="ORF">K469DRAFT_703309</name>
</gene>